<evidence type="ECO:0000313" key="3">
    <source>
        <dbReference type="Proteomes" id="UP000823388"/>
    </source>
</evidence>
<feature type="compositionally biased region" description="Polar residues" evidence="1">
    <location>
        <begin position="1"/>
        <end position="12"/>
    </location>
</feature>
<feature type="compositionally biased region" description="Basic residues" evidence="1">
    <location>
        <begin position="114"/>
        <end position="123"/>
    </location>
</feature>
<name>A0A8T0XIR3_PANVG</name>
<keyword evidence="3" id="KW-1185">Reference proteome</keyword>
<gene>
    <name evidence="2" type="ORF">PVAP13_1KG338710</name>
</gene>
<dbReference type="Proteomes" id="UP000823388">
    <property type="component" value="Chromosome 1K"/>
</dbReference>
<evidence type="ECO:0000256" key="1">
    <source>
        <dbReference type="SAM" id="MobiDB-lite"/>
    </source>
</evidence>
<accession>A0A8T0XIR3</accession>
<reference evidence="2" key="1">
    <citation type="submission" date="2020-05" db="EMBL/GenBank/DDBJ databases">
        <title>WGS assembly of Panicum virgatum.</title>
        <authorList>
            <person name="Lovell J.T."/>
            <person name="Jenkins J."/>
            <person name="Shu S."/>
            <person name="Juenger T.E."/>
            <person name="Schmutz J."/>
        </authorList>
    </citation>
    <scope>NUCLEOTIDE SEQUENCE</scope>
    <source>
        <strain evidence="2">AP13</strain>
    </source>
</reference>
<protein>
    <submittedName>
        <fullName evidence="2">Uncharacterized protein</fullName>
    </submittedName>
</protein>
<organism evidence="2 3">
    <name type="scientific">Panicum virgatum</name>
    <name type="common">Blackwell switchgrass</name>
    <dbReference type="NCBI Taxonomy" id="38727"/>
    <lineage>
        <taxon>Eukaryota</taxon>
        <taxon>Viridiplantae</taxon>
        <taxon>Streptophyta</taxon>
        <taxon>Embryophyta</taxon>
        <taxon>Tracheophyta</taxon>
        <taxon>Spermatophyta</taxon>
        <taxon>Magnoliopsida</taxon>
        <taxon>Liliopsida</taxon>
        <taxon>Poales</taxon>
        <taxon>Poaceae</taxon>
        <taxon>PACMAD clade</taxon>
        <taxon>Panicoideae</taxon>
        <taxon>Panicodae</taxon>
        <taxon>Paniceae</taxon>
        <taxon>Panicinae</taxon>
        <taxon>Panicum</taxon>
        <taxon>Panicum sect. Hiantes</taxon>
    </lineage>
</organism>
<feature type="region of interest" description="Disordered" evidence="1">
    <location>
        <begin position="1"/>
        <end position="38"/>
    </location>
</feature>
<sequence length="123" mass="13265">MGSQQKSPTSSPLKRRAETSKQRSAKRFNPPMVGNKQVSPLVIRSPLVTGSPMVRLVVSPVVMGPRSTSCSPTSPVLEPHAPERSPSCSTSPSPNLDDQTISMDNPNNSTSSRSKPRKLRSEI</sequence>
<evidence type="ECO:0000313" key="2">
    <source>
        <dbReference type="EMBL" id="KAG2659095.1"/>
    </source>
</evidence>
<dbReference type="EMBL" id="CM029037">
    <property type="protein sequence ID" value="KAG2659095.1"/>
    <property type="molecule type" value="Genomic_DNA"/>
</dbReference>
<comment type="caution">
    <text evidence="2">The sequence shown here is derived from an EMBL/GenBank/DDBJ whole genome shotgun (WGS) entry which is preliminary data.</text>
</comment>
<proteinExistence type="predicted"/>
<feature type="region of interest" description="Disordered" evidence="1">
    <location>
        <begin position="63"/>
        <end position="123"/>
    </location>
</feature>
<feature type="compositionally biased region" description="Polar residues" evidence="1">
    <location>
        <begin position="86"/>
        <end position="113"/>
    </location>
</feature>
<dbReference type="AlphaFoldDB" id="A0A8T0XIR3"/>